<dbReference type="Gene3D" id="3.30.70.270">
    <property type="match status" value="1"/>
</dbReference>
<sequence>MTHKAIRLSLGARPLLALFALGLLLIALSSGWQLRQTTLQRAADTGAELSAIPLMYAGPLAYSLQQLPQKPEAVHGLLHHILTRHKLRRVELRTPDGEQFRALSDDEGEPGQSAEFSLADTGELRLQASAATVGDTLRRDPLLRSTLIHLAIATALGLAAVLLLDRWVLRQLRRLSEQASRFDPTLPPPSPFWPEAAEPRPREVLQLEQAIDHVRTSLGDELHREQSRGREMREELARQHRALQQAERSLEAKRKELASMERHDALTGIANRREFDAALRREFKRAQRDQGRLALAILDVDHLKPFNERHGRGAGDEVLRRLARLLADHFQRDTDLVARLGGEEFAVLLPGFDAEAAQGPVEMLCEAWRSLAVPHGALPDGAPDGGIVTLSAGLAATQPGHPYLSPQALMQAADEALYLAKHMGRDRLCLAS</sequence>
<dbReference type="OrthoDB" id="9150012at2"/>
<dbReference type="RefSeq" id="WP_099863780.1">
    <property type="nucleotide sequence ID" value="NZ_PEOG01000086.1"/>
</dbReference>
<reference evidence="6 7" key="1">
    <citation type="submission" date="2017-11" db="EMBL/GenBank/DDBJ databases">
        <title>Draft genome sequence of Mitsuaria sp. HWN-4.</title>
        <authorList>
            <person name="Gundlapally S.R."/>
        </authorList>
    </citation>
    <scope>NUCLEOTIDE SEQUENCE [LARGE SCALE GENOMIC DNA]</scope>
    <source>
        <strain evidence="6 7">HWN-4</strain>
    </source>
</reference>
<keyword evidence="4" id="KW-0472">Membrane</keyword>
<evidence type="ECO:0000259" key="5">
    <source>
        <dbReference type="PROSITE" id="PS50887"/>
    </source>
</evidence>
<evidence type="ECO:0000313" key="7">
    <source>
        <dbReference type="Proteomes" id="UP000231501"/>
    </source>
</evidence>
<dbReference type="Proteomes" id="UP000231501">
    <property type="component" value="Unassembled WGS sequence"/>
</dbReference>
<dbReference type="SMART" id="SM00267">
    <property type="entry name" value="GGDEF"/>
    <property type="match status" value="1"/>
</dbReference>
<evidence type="ECO:0000313" key="6">
    <source>
        <dbReference type="EMBL" id="PIM50986.1"/>
    </source>
</evidence>
<feature type="coiled-coil region" evidence="3">
    <location>
        <begin position="229"/>
        <end position="263"/>
    </location>
</feature>
<accession>A0A2G9C3I9</accession>
<comment type="caution">
    <text evidence="6">The sequence shown here is derived from an EMBL/GenBank/DDBJ whole genome shotgun (WGS) entry which is preliminary data.</text>
</comment>
<dbReference type="CDD" id="cd01949">
    <property type="entry name" value="GGDEF"/>
    <property type="match status" value="1"/>
</dbReference>
<dbReference type="PROSITE" id="PS50887">
    <property type="entry name" value="GGDEF"/>
    <property type="match status" value="1"/>
</dbReference>
<organism evidence="6 7">
    <name type="scientific">Roseateles chitinivorans</name>
    <dbReference type="NCBI Taxonomy" id="2917965"/>
    <lineage>
        <taxon>Bacteria</taxon>
        <taxon>Pseudomonadati</taxon>
        <taxon>Pseudomonadota</taxon>
        <taxon>Betaproteobacteria</taxon>
        <taxon>Burkholderiales</taxon>
        <taxon>Sphaerotilaceae</taxon>
        <taxon>Roseateles</taxon>
    </lineage>
</organism>
<dbReference type="EMBL" id="PEOG01000086">
    <property type="protein sequence ID" value="PIM50986.1"/>
    <property type="molecule type" value="Genomic_DNA"/>
</dbReference>
<keyword evidence="4" id="KW-0812">Transmembrane</keyword>
<gene>
    <name evidence="6" type="ORF">CS062_22185</name>
</gene>
<dbReference type="AlphaFoldDB" id="A0A2G9C3I9"/>
<dbReference type="PANTHER" id="PTHR45138:SF9">
    <property type="entry name" value="DIGUANYLATE CYCLASE DGCM-RELATED"/>
    <property type="match status" value="1"/>
</dbReference>
<name>A0A2G9C3I9_9BURK</name>
<dbReference type="GO" id="GO:0052621">
    <property type="term" value="F:diguanylate cyclase activity"/>
    <property type="evidence" value="ECO:0007669"/>
    <property type="project" value="UniProtKB-EC"/>
</dbReference>
<keyword evidence="7" id="KW-1185">Reference proteome</keyword>
<dbReference type="EC" id="2.7.7.65" evidence="1"/>
<dbReference type="FunFam" id="3.30.70.270:FF:000001">
    <property type="entry name" value="Diguanylate cyclase domain protein"/>
    <property type="match status" value="1"/>
</dbReference>
<dbReference type="SUPFAM" id="SSF55073">
    <property type="entry name" value="Nucleotide cyclase"/>
    <property type="match status" value="1"/>
</dbReference>
<dbReference type="NCBIfam" id="TIGR00254">
    <property type="entry name" value="GGDEF"/>
    <property type="match status" value="1"/>
</dbReference>
<dbReference type="PANTHER" id="PTHR45138">
    <property type="entry name" value="REGULATORY COMPONENTS OF SENSORY TRANSDUCTION SYSTEM"/>
    <property type="match status" value="1"/>
</dbReference>
<evidence type="ECO:0000256" key="2">
    <source>
        <dbReference type="ARBA" id="ARBA00034247"/>
    </source>
</evidence>
<evidence type="ECO:0000256" key="4">
    <source>
        <dbReference type="SAM" id="Phobius"/>
    </source>
</evidence>
<dbReference type="InterPro" id="IPR043128">
    <property type="entry name" value="Rev_trsase/Diguanyl_cyclase"/>
</dbReference>
<evidence type="ECO:0000256" key="1">
    <source>
        <dbReference type="ARBA" id="ARBA00012528"/>
    </source>
</evidence>
<comment type="catalytic activity">
    <reaction evidence="2">
        <text>2 GTP = 3',3'-c-di-GMP + 2 diphosphate</text>
        <dbReference type="Rhea" id="RHEA:24898"/>
        <dbReference type="ChEBI" id="CHEBI:33019"/>
        <dbReference type="ChEBI" id="CHEBI:37565"/>
        <dbReference type="ChEBI" id="CHEBI:58805"/>
        <dbReference type="EC" id="2.7.7.65"/>
    </reaction>
</comment>
<evidence type="ECO:0000256" key="3">
    <source>
        <dbReference type="SAM" id="Coils"/>
    </source>
</evidence>
<keyword evidence="4" id="KW-1133">Transmembrane helix</keyword>
<feature type="domain" description="GGDEF" evidence="5">
    <location>
        <begin position="291"/>
        <end position="432"/>
    </location>
</feature>
<protein>
    <recommendedName>
        <fullName evidence="1">diguanylate cyclase</fullName>
        <ecNumber evidence="1">2.7.7.65</ecNumber>
    </recommendedName>
</protein>
<proteinExistence type="predicted"/>
<keyword evidence="3" id="KW-0175">Coiled coil</keyword>
<dbReference type="InterPro" id="IPR000160">
    <property type="entry name" value="GGDEF_dom"/>
</dbReference>
<feature type="transmembrane region" description="Helical" evidence="4">
    <location>
        <begin position="146"/>
        <end position="164"/>
    </location>
</feature>
<dbReference type="Pfam" id="PF00990">
    <property type="entry name" value="GGDEF"/>
    <property type="match status" value="1"/>
</dbReference>
<dbReference type="InterPro" id="IPR029787">
    <property type="entry name" value="Nucleotide_cyclase"/>
</dbReference>
<dbReference type="InterPro" id="IPR050469">
    <property type="entry name" value="Diguanylate_Cyclase"/>
</dbReference>